<evidence type="ECO:0000313" key="5">
    <source>
        <dbReference type="EMBL" id="KAI5384168.1"/>
    </source>
</evidence>
<dbReference type="PANTHER" id="PTHR10625:SF11">
    <property type="entry name" value="HISTONE DEACETYLASE 14, CHLOROPLASTIC"/>
    <property type="match status" value="1"/>
</dbReference>
<dbReference type="PANTHER" id="PTHR10625">
    <property type="entry name" value="HISTONE DEACETYLASE HDAC1-RELATED"/>
    <property type="match status" value="1"/>
</dbReference>
<comment type="caution">
    <text evidence="5">The sequence shown here is derived from an EMBL/GenBank/DDBJ whole genome shotgun (WGS) entry which is preliminary data.</text>
</comment>
<dbReference type="EMBL" id="JAMSHJ010000007">
    <property type="protein sequence ID" value="KAI5384168.1"/>
    <property type="molecule type" value="Genomic_DNA"/>
</dbReference>
<dbReference type="Gene3D" id="3.40.800.20">
    <property type="entry name" value="Histone deacetylase domain"/>
    <property type="match status" value="1"/>
</dbReference>
<dbReference type="GO" id="GO:0042548">
    <property type="term" value="P:regulation of photosynthesis, light reaction"/>
    <property type="evidence" value="ECO:0007669"/>
    <property type="project" value="EnsemblPlants"/>
</dbReference>
<dbReference type="GO" id="GO:0048487">
    <property type="term" value="F:beta-tubulin binding"/>
    <property type="evidence" value="ECO:0007669"/>
    <property type="project" value="EnsemblPlants"/>
</dbReference>
<dbReference type="InterPro" id="IPR037138">
    <property type="entry name" value="His_deacetylse_dom_sf"/>
</dbReference>
<evidence type="ECO:0000259" key="4">
    <source>
        <dbReference type="Pfam" id="PF00850"/>
    </source>
</evidence>
<dbReference type="Pfam" id="PF00850">
    <property type="entry name" value="Hist_deacetyl"/>
    <property type="match status" value="1"/>
</dbReference>
<evidence type="ECO:0000313" key="6">
    <source>
        <dbReference type="Proteomes" id="UP001058974"/>
    </source>
</evidence>
<dbReference type="GO" id="GO:0040029">
    <property type="term" value="P:epigenetic regulation of gene expression"/>
    <property type="evidence" value="ECO:0007669"/>
    <property type="project" value="TreeGrafter"/>
</dbReference>
<keyword evidence="6" id="KW-1185">Reference proteome</keyword>
<dbReference type="GO" id="GO:0000118">
    <property type="term" value="C:histone deacetylase complex"/>
    <property type="evidence" value="ECO:0007669"/>
    <property type="project" value="TreeGrafter"/>
</dbReference>
<evidence type="ECO:0000256" key="3">
    <source>
        <dbReference type="ARBA" id="ARBA00022853"/>
    </source>
</evidence>
<dbReference type="CDD" id="cd09992">
    <property type="entry name" value="HDAC_classII"/>
    <property type="match status" value="1"/>
</dbReference>
<dbReference type="InterPro" id="IPR023801">
    <property type="entry name" value="His_deacetylse_dom"/>
</dbReference>
<dbReference type="GO" id="GO:0009570">
    <property type="term" value="C:chloroplast stroma"/>
    <property type="evidence" value="ECO:0007669"/>
    <property type="project" value="EnsemblPlants"/>
</dbReference>
<sequence length="440" mass="47874">MHLHNLPRSPPSSSGNAFFLVGHHVSRWKRNYNGCELETRRFRNNHRDRGVKKCLGASICCSSHVPNGSSLPSIEQLSNARVIYSVAPSMGHNQESHPESHFRVPAIAKALEEMKLTPKFRGSEVIELQHFEPASTDDITSVHARAYVYGLEKVMDQALEKGLILIEGSGPTYATSTTFQESIIAAGAGLALVDSVVAASKITKDSPTGFALIRPPGHHAVPEGPMGFCIFGNVAIAARHAQRVHGLKRVFIIDFDVHHGNGTNDAFYDDPDVFFLSFHQDGSYPGTGKFDEVGSGDGEGTTLNLPLPGGSGDTAIRTVFDEVIVPCAQRFKPDIILVSAGYDGHVLDPLASLQLTTGTYYMLASSIKQLAKDLCGGRCVFFLEGGYNLKSLSYSVADTFRALLGDKSLAAEFDNPNILYEEPTERVKQAIQRIKHLHSL</sequence>
<dbReference type="GO" id="GO:0005739">
    <property type="term" value="C:mitochondrion"/>
    <property type="evidence" value="ECO:0007669"/>
    <property type="project" value="EnsemblPlants"/>
</dbReference>
<name>A0A9D4VJ00_PEA</name>
<dbReference type="GO" id="GO:0004407">
    <property type="term" value="F:histone deacetylase activity"/>
    <property type="evidence" value="ECO:0007669"/>
    <property type="project" value="TreeGrafter"/>
</dbReference>
<accession>A0A9D4VJ00</accession>
<evidence type="ECO:0000256" key="2">
    <source>
        <dbReference type="ARBA" id="ARBA00022491"/>
    </source>
</evidence>
<evidence type="ECO:0000256" key="1">
    <source>
        <dbReference type="ARBA" id="ARBA00001947"/>
    </source>
</evidence>
<dbReference type="Gramene" id="Psat07G0125000-T1">
    <property type="protein sequence ID" value="KAI5384168.1"/>
    <property type="gene ID" value="KIW84_071250"/>
</dbReference>
<dbReference type="OrthoDB" id="424012at2759"/>
<dbReference type="GO" id="GO:0043014">
    <property type="term" value="F:alpha-tubulin binding"/>
    <property type="evidence" value="ECO:0007669"/>
    <property type="project" value="EnsemblPlants"/>
</dbReference>
<dbReference type="GO" id="GO:0005829">
    <property type="term" value="C:cytosol"/>
    <property type="evidence" value="ECO:0007669"/>
    <property type="project" value="EnsemblPlants"/>
</dbReference>
<proteinExistence type="predicted"/>
<protein>
    <submittedName>
        <fullName evidence="5">Histone deacetylase 14</fullName>
    </submittedName>
</protein>
<dbReference type="SUPFAM" id="SSF52768">
    <property type="entry name" value="Arginase/deacetylase"/>
    <property type="match status" value="1"/>
</dbReference>
<feature type="domain" description="Histone deacetylase" evidence="4">
    <location>
        <begin position="97"/>
        <end position="402"/>
    </location>
</feature>
<dbReference type="InterPro" id="IPR000286">
    <property type="entry name" value="HDACs"/>
</dbReference>
<dbReference type="GO" id="GO:0042903">
    <property type="term" value="F:tubulin deacetylase activity"/>
    <property type="evidence" value="ECO:0007669"/>
    <property type="project" value="EnsemblPlants"/>
</dbReference>
<dbReference type="Proteomes" id="UP001058974">
    <property type="component" value="Chromosome 7"/>
</dbReference>
<comment type="cofactor">
    <cofactor evidence="1">
        <name>Zn(2+)</name>
        <dbReference type="ChEBI" id="CHEBI:29105"/>
    </cofactor>
</comment>
<dbReference type="GO" id="GO:0030186">
    <property type="term" value="P:melatonin metabolic process"/>
    <property type="evidence" value="ECO:0007669"/>
    <property type="project" value="EnsemblPlants"/>
</dbReference>
<gene>
    <name evidence="5" type="ORF">KIW84_071250</name>
</gene>
<keyword evidence="3" id="KW-0156">Chromatin regulator</keyword>
<dbReference type="AlphaFoldDB" id="A0A9D4VJ00"/>
<reference evidence="5 6" key="1">
    <citation type="journal article" date="2022" name="Nat. Genet.">
        <title>Improved pea reference genome and pan-genome highlight genomic features and evolutionary characteristics.</title>
        <authorList>
            <person name="Yang T."/>
            <person name="Liu R."/>
            <person name="Luo Y."/>
            <person name="Hu S."/>
            <person name="Wang D."/>
            <person name="Wang C."/>
            <person name="Pandey M.K."/>
            <person name="Ge S."/>
            <person name="Xu Q."/>
            <person name="Li N."/>
            <person name="Li G."/>
            <person name="Huang Y."/>
            <person name="Saxena R.K."/>
            <person name="Ji Y."/>
            <person name="Li M."/>
            <person name="Yan X."/>
            <person name="He Y."/>
            <person name="Liu Y."/>
            <person name="Wang X."/>
            <person name="Xiang C."/>
            <person name="Varshney R.K."/>
            <person name="Ding H."/>
            <person name="Gao S."/>
            <person name="Zong X."/>
        </authorList>
    </citation>
    <scope>NUCLEOTIDE SEQUENCE [LARGE SCALE GENOMIC DNA]</scope>
    <source>
        <strain evidence="5 6">cv. Zhongwan 6</strain>
    </source>
</reference>
<dbReference type="InterPro" id="IPR023696">
    <property type="entry name" value="Ureohydrolase_dom_sf"/>
</dbReference>
<organism evidence="5 6">
    <name type="scientific">Pisum sativum</name>
    <name type="common">Garden pea</name>
    <name type="synonym">Lathyrus oleraceus</name>
    <dbReference type="NCBI Taxonomy" id="3888"/>
    <lineage>
        <taxon>Eukaryota</taxon>
        <taxon>Viridiplantae</taxon>
        <taxon>Streptophyta</taxon>
        <taxon>Embryophyta</taxon>
        <taxon>Tracheophyta</taxon>
        <taxon>Spermatophyta</taxon>
        <taxon>Magnoliopsida</taxon>
        <taxon>eudicotyledons</taxon>
        <taxon>Gunneridae</taxon>
        <taxon>Pentapetalae</taxon>
        <taxon>rosids</taxon>
        <taxon>fabids</taxon>
        <taxon>Fabales</taxon>
        <taxon>Fabaceae</taxon>
        <taxon>Papilionoideae</taxon>
        <taxon>50 kb inversion clade</taxon>
        <taxon>NPAAA clade</taxon>
        <taxon>Hologalegina</taxon>
        <taxon>IRL clade</taxon>
        <taxon>Fabeae</taxon>
        <taxon>Lathyrus</taxon>
    </lineage>
</organism>
<dbReference type="GO" id="GO:0051721">
    <property type="term" value="F:protein phosphatase 2A binding"/>
    <property type="evidence" value="ECO:0007669"/>
    <property type="project" value="EnsemblPlants"/>
</dbReference>
<keyword evidence="2" id="KW-0678">Repressor</keyword>
<dbReference type="PRINTS" id="PR01270">
    <property type="entry name" value="HDASUPER"/>
</dbReference>